<dbReference type="EMBL" id="JABFTP020000186">
    <property type="protein sequence ID" value="KAL3290188.1"/>
    <property type="molecule type" value="Genomic_DNA"/>
</dbReference>
<sequence>MSYAEMKNILSVLLWLLVFVFCEQQNDLISNGKTVITTKNITALSPKIDLKVLKKPHHLIIGRCYPHYQIIHQEHIIVKNDGKSHVDANIRINVDGPVNITCVLVYDEMDQDSAYPLYSGGGVGQNFVGFNVKTTYGKGFHFFVQIFGIKINETLPK</sequence>
<dbReference type="InterPro" id="IPR031734">
    <property type="entry name" value="MBF2"/>
</dbReference>
<reference evidence="2 3" key="1">
    <citation type="journal article" date="2021" name="BMC Biol.">
        <title>Horizontally acquired antibacterial genes associated with adaptive radiation of ladybird beetles.</title>
        <authorList>
            <person name="Li H.S."/>
            <person name="Tang X.F."/>
            <person name="Huang Y.H."/>
            <person name="Xu Z.Y."/>
            <person name="Chen M.L."/>
            <person name="Du X.Y."/>
            <person name="Qiu B.Y."/>
            <person name="Chen P.T."/>
            <person name="Zhang W."/>
            <person name="Slipinski A."/>
            <person name="Escalona H.E."/>
            <person name="Waterhouse R.M."/>
            <person name="Zwick A."/>
            <person name="Pang H."/>
        </authorList>
    </citation>
    <scope>NUCLEOTIDE SEQUENCE [LARGE SCALE GENOMIC DNA]</scope>
    <source>
        <strain evidence="2">SYSU2018</strain>
    </source>
</reference>
<dbReference type="PANTHER" id="PTHR37685">
    <property type="entry name" value="GEO11136P1-RELATED"/>
    <property type="match status" value="1"/>
</dbReference>
<dbReference type="PANTHER" id="PTHR37685:SF1">
    <property type="entry name" value="GEO11136P1-RELATED"/>
    <property type="match status" value="1"/>
</dbReference>
<name>A0ABD2PGR2_9CUCU</name>
<gene>
    <name evidence="2" type="ORF">HHI36_023548</name>
</gene>
<evidence type="ECO:0000313" key="3">
    <source>
        <dbReference type="Proteomes" id="UP001516400"/>
    </source>
</evidence>
<feature type="signal peptide" evidence="1">
    <location>
        <begin position="1"/>
        <end position="24"/>
    </location>
</feature>
<comment type="caution">
    <text evidence="2">The sequence shown here is derived from an EMBL/GenBank/DDBJ whole genome shotgun (WGS) entry which is preliminary data.</text>
</comment>
<dbReference type="AlphaFoldDB" id="A0ABD2PGR2"/>
<feature type="chain" id="PRO_5044782906" evidence="1">
    <location>
        <begin position="25"/>
        <end position="157"/>
    </location>
</feature>
<proteinExistence type="predicted"/>
<keyword evidence="3" id="KW-1185">Reference proteome</keyword>
<organism evidence="2 3">
    <name type="scientific">Cryptolaemus montrouzieri</name>
    <dbReference type="NCBI Taxonomy" id="559131"/>
    <lineage>
        <taxon>Eukaryota</taxon>
        <taxon>Metazoa</taxon>
        <taxon>Ecdysozoa</taxon>
        <taxon>Arthropoda</taxon>
        <taxon>Hexapoda</taxon>
        <taxon>Insecta</taxon>
        <taxon>Pterygota</taxon>
        <taxon>Neoptera</taxon>
        <taxon>Endopterygota</taxon>
        <taxon>Coleoptera</taxon>
        <taxon>Polyphaga</taxon>
        <taxon>Cucujiformia</taxon>
        <taxon>Coccinelloidea</taxon>
        <taxon>Coccinellidae</taxon>
        <taxon>Scymninae</taxon>
        <taxon>Scymnini</taxon>
        <taxon>Cryptolaemus</taxon>
    </lineage>
</organism>
<keyword evidence="1" id="KW-0732">Signal</keyword>
<accession>A0ABD2PGR2</accession>
<protein>
    <submittedName>
        <fullName evidence="2">Uncharacterized protein</fullName>
    </submittedName>
</protein>
<evidence type="ECO:0000313" key="2">
    <source>
        <dbReference type="EMBL" id="KAL3290188.1"/>
    </source>
</evidence>
<evidence type="ECO:0000256" key="1">
    <source>
        <dbReference type="SAM" id="SignalP"/>
    </source>
</evidence>
<dbReference type="Proteomes" id="UP001516400">
    <property type="component" value="Unassembled WGS sequence"/>
</dbReference>
<dbReference type="Pfam" id="PF15868">
    <property type="entry name" value="MBF2"/>
    <property type="match status" value="1"/>
</dbReference>